<dbReference type="GO" id="GO:0016887">
    <property type="term" value="F:ATP hydrolysis activity"/>
    <property type="evidence" value="ECO:0007669"/>
    <property type="project" value="InterPro"/>
</dbReference>
<protein>
    <submittedName>
        <fullName evidence="8">Branched-chain amino acid transport system ATP-binding protein</fullName>
    </submittedName>
</protein>
<reference evidence="8 9" key="1">
    <citation type="submission" date="2020-07" db="EMBL/GenBank/DDBJ databases">
        <title>Genomic Encyclopedia of Type Strains, Phase IV (KMG-V): Genome sequencing to study the core and pangenomes of soil and plant-associated prokaryotes.</title>
        <authorList>
            <person name="Whitman W."/>
        </authorList>
    </citation>
    <scope>NUCLEOTIDE SEQUENCE [LARGE SCALE GENOMIC DNA]</scope>
    <source>
        <strain evidence="8 9">SAS40</strain>
    </source>
</reference>
<keyword evidence="3" id="KW-0472">Membrane</keyword>
<evidence type="ECO:0000256" key="6">
    <source>
        <dbReference type="ARBA" id="ARBA00022970"/>
    </source>
</evidence>
<dbReference type="InterPro" id="IPR052156">
    <property type="entry name" value="BCAA_Transport_ATP-bd_LivF"/>
</dbReference>
<dbReference type="SUPFAM" id="SSF52540">
    <property type="entry name" value="P-loop containing nucleoside triphosphate hydrolases"/>
    <property type="match status" value="1"/>
</dbReference>
<dbReference type="InterPro" id="IPR017871">
    <property type="entry name" value="ABC_transporter-like_CS"/>
</dbReference>
<evidence type="ECO:0000256" key="2">
    <source>
        <dbReference type="ARBA" id="ARBA00022448"/>
    </source>
</evidence>
<keyword evidence="6" id="KW-0029">Amino-acid transport</keyword>
<feature type="domain" description="ABC transporter" evidence="7">
    <location>
        <begin position="23"/>
        <end position="250"/>
    </location>
</feature>
<dbReference type="GO" id="GO:0015658">
    <property type="term" value="F:branched-chain amino acid transmembrane transporter activity"/>
    <property type="evidence" value="ECO:0007669"/>
    <property type="project" value="TreeGrafter"/>
</dbReference>
<evidence type="ECO:0000256" key="5">
    <source>
        <dbReference type="ARBA" id="ARBA00022840"/>
    </source>
</evidence>
<keyword evidence="4" id="KW-0547">Nucleotide-binding</keyword>
<dbReference type="Gene3D" id="3.40.50.300">
    <property type="entry name" value="P-loop containing nucleotide triphosphate hydrolases"/>
    <property type="match status" value="1"/>
</dbReference>
<evidence type="ECO:0000313" key="8">
    <source>
        <dbReference type="EMBL" id="NYE84654.1"/>
    </source>
</evidence>
<keyword evidence="9" id="KW-1185">Reference proteome</keyword>
<accession>A0A7Y9IX92</accession>
<evidence type="ECO:0000313" key="9">
    <source>
        <dbReference type="Proteomes" id="UP000542125"/>
    </source>
</evidence>
<proteinExistence type="inferred from homology"/>
<dbReference type="PROSITE" id="PS00211">
    <property type="entry name" value="ABC_TRANSPORTER_1"/>
    <property type="match status" value="1"/>
</dbReference>
<dbReference type="GO" id="GO:0005524">
    <property type="term" value="F:ATP binding"/>
    <property type="evidence" value="ECO:0007669"/>
    <property type="project" value="UniProtKB-KW"/>
</dbReference>
<organism evidence="8 9">
    <name type="scientific">Pigmentiphaga litoralis</name>
    <dbReference type="NCBI Taxonomy" id="516702"/>
    <lineage>
        <taxon>Bacteria</taxon>
        <taxon>Pseudomonadati</taxon>
        <taxon>Pseudomonadota</taxon>
        <taxon>Betaproteobacteria</taxon>
        <taxon>Burkholderiales</taxon>
        <taxon>Alcaligenaceae</taxon>
        <taxon>Pigmentiphaga</taxon>
    </lineage>
</organism>
<keyword evidence="5 8" id="KW-0067">ATP-binding</keyword>
<comment type="caution">
    <text evidence="8">The sequence shown here is derived from an EMBL/GenBank/DDBJ whole genome shotgun (WGS) entry which is preliminary data.</text>
</comment>
<keyword evidence="3" id="KW-1003">Cell membrane</keyword>
<dbReference type="PANTHER" id="PTHR43820:SF2">
    <property type="entry name" value="ABC TRANSPORTER ATP-BINDING PROTEIN"/>
    <property type="match status" value="1"/>
</dbReference>
<dbReference type="InterPro" id="IPR003593">
    <property type="entry name" value="AAA+_ATPase"/>
</dbReference>
<dbReference type="CDD" id="cd03224">
    <property type="entry name" value="ABC_TM1139_LivF_branched"/>
    <property type="match status" value="1"/>
</dbReference>
<dbReference type="Proteomes" id="UP000542125">
    <property type="component" value="Unassembled WGS sequence"/>
</dbReference>
<dbReference type="PROSITE" id="PS50893">
    <property type="entry name" value="ABC_TRANSPORTER_2"/>
    <property type="match status" value="1"/>
</dbReference>
<evidence type="ECO:0000256" key="1">
    <source>
        <dbReference type="ARBA" id="ARBA00005417"/>
    </source>
</evidence>
<name>A0A7Y9IX92_9BURK</name>
<dbReference type="PANTHER" id="PTHR43820">
    <property type="entry name" value="HIGH-AFFINITY BRANCHED-CHAIN AMINO ACID TRANSPORT ATP-BINDING PROTEIN LIVF"/>
    <property type="match status" value="1"/>
</dbReference>
<dbReference type="GO" id="GO:0015807">
    <property type="term" value="P:L-amino acid transport"/>
    <property type="evidence" value="ECO:0007669"/>
    <property type="project" value="TreeGrafter"/>
</dbReference>
<dbReference type="InterPro" id="IPR003439">
    <property type="entry name" value="ABC_transporter-like_ATP-bd"/>
</dbReference>
<dbReference type="AlphaFoldDB" id="A0A7Y9IX92"/>
<dbReference type="SMART" id="SM00382">
    <property type="entry name" value="AAA"/>
    <property type="match status" value="1"/>
</dbReference>
<sequence>MMDPAMDRTRPAGTASPAGAVLLELDHVDAGYGDAIVLEQLSLRIEAGRSLAVLGRNGVGKTTLLETIVGNTRLMGGALRWQGRDITSMAPNQRARGGIGWVPQEREAFPSLTVQENLTVVACPGPWTLARVYDLFPRLRERRRNFGNELSGGEQQMLVIARALMTNPKLLLLDEPMEGLAPIVVEELSAAIRRLHDEEGLTSIVVEQHPIIALAMTQDVIVLERGQIIHHAPSAELARDGEALDRLLGVTA</sequence>
<comment type="similarity">
    <text evidence="1">Belongs to the ABC transporter superfamily.</text>
</comment>
<evidence type="ECO:0000259" key="7">
    <source>
        <dbReference type="PROSITE" id="PS50893"/>
    </source>
</evidence>
<evidence type="ECO:0000256" key="4">
    <source>
        <dbReference type="ARBA" id="ARBA00022741"/>
    </source>
</evidence>
<dbReference type="EMBL" id="JACBYR010000001">
    <property type="protein sequence ID" value="NYE84654.1"/>
    <property type="molecule type" value="Genomic_DNA"/>
</dbReference>
<gene>
    <name evidence="8" type="ORF">FHW18_003925</name>
</gene>
<evidence type="ECO:0000256" key="3">
    <source>
        <dbReference type="ARBA" id="ARBA00022475"/>
    </source>
</evidence>
<dbReference type="InterPro" id="IPR027417">
    <property type="entry name" value="P-loop_NTPase"/>
</dbReference>
<keyword evidence="2" id="KW-0813">Transport</keyword>
<dbReference type="Pfam" id="PF00005">
    <property type="entry name" value="ABC_tran"/>
    <property type="match status" value="1"/>
</dbReference>